<sequence length="119" mass="13338">MTKDKHPILPSETAEGWEERQTPKGLRKDPKNRVERHKEEEKQKEPDHEKADKVDGKPVGQPVGSEETTSGKDKELKEQVFQRDQVDTVVEAQLGGGEKVIYSAKDGPPLDAQDPTPRS</sequence>
<proteinExistence type="predicted"/>
<protein>
    <submittedName>
        <fullName evidence="2">G7670 protein</fullName>
    </submittedName>
</protein>
<evidence type="ECO:0000256" key="1">
    <source>
        <dbReference type="SAM" id="MobiDB-lite"/>
    </source>
</evidence>
<name>A0ABP1FZK9_9CHLO</name>
<organism evidence="2 3">
    <name type="scientific">Coccomyxa viridis</name>
    <dbReference type="NCBI Taxonomy" id="1274662"/>
    <lineage>
        <taxon>Eukaryota</taxon>
        <taxon>Viridiplantae</taxon>
        <taxon>Chlorophyta</taxon>
        <taxon>core chlorophytes</taxon>
        <taxon>Trebouxiophyceae</taxon>
        <taxon>Trebouxiophyceae incertae sedis</taxon>
        <taxon>Coccomyxaceae</taxon>
        <taxon>Coccomyxa</taxon>
    </lineage>
</organism>
<keyword evidence="3" id="KW-1185">Reference proteome</keyword>
<dbReference type="EMBL" id="CAXHTA020000011">
    <property type="protein sequence ID" value="CAL5224906.1"/>
    <property type="molecule type" value="Genomic_DNA"/>
</dbReference>
<reference evidence="2 3" key="1">
    <citation type="submission" date="2024-06" db="EMBL/GenBank/DDBJ databases">
        <authorList>
            <person name="Kraege A."/>
            <person name="Thomma B."/>
        </authorList>
    </citation>
    <scope>NUCLEOTIDE SEQUENCE [LARGE SCALE GENOMIC DNA]</scope>
</reference>
<dbReference type="Proteomes" id="UP001497392">
    <property type="component" value="Unassembled WGS sequence"/>
</dbReference>
<evidence type="ECO:0000313" key="3">
    <source>
        <dbReference type="Proteomes" id="UP001497392"/>
    </source>
</evidence>
<gene>
    <name evidence="2" type="primary">g7670</name>
    <name evidence="2" type="ORF">VP750_LOCUS6565</name>
</gene>
<feature type="region of interest" description="Disordered" evidence="1">
    <location>
        <begin position="1"/>
        <end position="84"/>
    </location>
</feature>
<feature type="region of interest" description="Disordered" evidence="1">
    <location>
        <begin position="96"/>
        <end position="119"/>
    </location>
</feature>
<accession>A0ABP1FZK9</accession>
<comment type="caution">
    <text evidence="2">The sequence shown here is derived from an EMBL/GenBank/DDBJ whole genome shotgun (WGS) entry which is preliminary data.</text>
</comment>
<feature type="compositionally biased region" description="Basic and acidic residues" evidence="1">
    <location>
        <begin position="17"/>
        <end position="56"/>
    </location>
</feature>
<feature type="compositionally biased region" description="Basic and acidic residues" evidence="1">
    <location>
        <begin position="69"/>
        <end position="84"/>
    </location>
</feature>
<evidence type="ECO:0000313" key="2">
    <source>
        <dbReference type="EMBL" id="CAL5224906.1"/>
    </source>
</evidence>